<feature type="domain" description="G-protein coupled receptors family 1 profile" evidence="11">
    <location>
        <begin position="41"/>
        <end position="292"/>
    </location>
</feature>
<keyword evidence="5 10" id="KW-0472">Membrane</keyword>
<dbReference type="GO" id="GO:0005886">
    <property type="term" value="C:plasma membrane"/>
    <property type="evidence" value="ECO:0007669"/>
    <property type="project" value="TreeGrafter"/>
</dbReference>
<dbReference type="PANTHER" id="PTHR46048">
    <property type="entry name" value="HYDROXYCARBOXYLIC ACID RECEPTOR 2"/>
    <property type="match status" value="1"/>
</dbReference>
<keyword evidence="4 8" id="KW-0297">G-protein coupled receptor</keyword>
<evidence type="ECO:0000313" key="13">
    <source>
        <dbReference type="Proteomes" id="UP000694523"/>
    </source>
</evidence>
<dbReference type="PROSITE" id="PS50262">
    <property type="entry name" value="G_PROTEIN_RECEP_F1_2"/>
    <property type="match status" value="1"/>
</dbReference>
<comment type="similarity">
    <text evidence="8">Belongs to the G-protein coupled receptor 1 family.</text>
</comment>
<evidence type="ECO:0000256" key="6">
    <source>
        <dbReference type="ARBA" id="ARBA00023170"/>
    </source>
</evidence>
<dbReference type="Proteomes" id="UP000694523">
    <property type="component" value="Unplaced"/>
</dbReference>
<accession>A0A8C6T2H3</accession>
<dbReference type="PANTHER" id="PTHR46048:SF6">
    <property type="entry name" value="HYDROXYCARBOXYLIC ACID RECEPTOR 2"/>
    <property type="match status" value="1"/>
</dbReference>
<evidence type="ECO:0000256" key="7">
    <source>
        <dbReference type="ARBA" id="ARBA00023224"/>
    </source>
</evidence>
<comment type="subcellular location">
    <subcellularLocation>
        <location evidence="1">Membrane</location>
        <topology evidence="1">Multi-pass membrane protein</topology>
    </subcellularLocation>
</comment>
<dbReference type="Ensembl" id="ENSNMLT00000015317.1">
    <property type="protein sequence ID" value="ENSNMLP00000013618.1"/>
    <property type="gene ID" value="ENSNMLG00000009131.1"/>
</dbReference>
<organism evidence="12 13">
    <name type="scientific">Neogobius melanostomus</name>
    <name type="common">round goby</name>
    <dbReference type="NCBI Taxonomy" id="47308"/>
    <lineage>
        <taxon>Eukaryota</taxon>
        <taxon>Metazoa</taxon>
        <taxon>Chordata</taxon>
        <taxon>Craniata</taxon>
        <taxon>Vertebrata</taxon>
        <taxon>Euteleostomi</taxon>
        <taxon>Actinopterygii</taxon>
        <taxon>Neopterygii</taxon>
        <taxon>Teleostei</taxon>
        <taxon>Neoteleostei</taxon>
        <taxon>Acanthomorphata</taxon>
        <taxon>Gobiaria</taxon>
        <taxon>Gobiiformes</taxon>
        <taxon>Gobioidei</taxon>
        <taxon>Gobiidae</taxon>
        <taxon>Benthophilinae</taxon>
        <taxon>Neogobiini</taxon>
        <taxon>Neogobius</taxon>
    </lineage>
</organism>
<dbReference type="InterPro" id="IPR051893">
    <property type="entry name" value="HCARs"/>
</dbReference>
<reference evidence="12" key="2">
    <citation type="submission" date="2025-09" db="UniProtKB">
        <authorList>
            <consortium name="Ensembl"/>
        </authorList>
    </citation>
    <scope>IDENTIFICATION</scope>
</reference>
<keyword evidence="13" id="KW-1185">Reference proteome</keyword>
<feature type="transmembrane region" description="Helical" evidence="10">
    <location>
        <begin position="61"/>
        <end position="81"/>
    </location>
</feature>
<feature type="transmembrane region" description="Helical" evidence="10">
    <location>
        <begin position="141"/>
        <end position="161"/>
    </location>
</feature>
<reference evidence="12" key="1">
    <citation type="submission" date="2025-08" db="UniProtKB">
        <authorList>
            <consortium name="Ensembl"/>
        </authorList>
    </citation>
    <scope>IDENTIFICATION</scope>
</reference>
<evidence type="ECO:0000256" key="3">
    <source>
        <dbReference type="ARBA" id="ARBA00022989"/>
    </source>
</evidence>
<feature type="transmembrane region" description="Helical" evidence="10">
    <location>
        <begin position="187"/>
        <end position="208"/>
    </location>
</feature>
<evidence type="ECO:0000256" key="2">
    <source>
        <dbReference type="ARBA" id="ARBA00022692"/>
    </source>
</evidence>
<dbReference type="SUPFAM" id="SSF81321">
    <property type="entry name" value="Family A G protein-coupled receptor-like"/>
    <property type="match status" value="1"/>
</dbReference>
<evidence type="ECO:0000259" key="11">
    <source>
        <dbReference type="PROSITE" id="PS50262"/>
    </source>
</evidence>
<feature type="transmembrane region" description="Helical" evidence="10">
    <location>
        <begin position="101"/>
        <end position="120"/>
    </location>
</feature>
<evidence type="ECO:0000256" key="8">
    <source>
        <dbReference type="RuleBase" id="RU000688"/>
    </source>
</evidence>
<evidence type="ECO:0000256" key="1">
    <source>
        <dbReference type="ARBA" id="ARBA00004141"/>
    </source>
</evidence>
<evidence type="ECO:0000256" key="4">
    <source>
        <dbReference type="ARBA" id="ARBA00023040"/>
    </source>
</evidence>
<dbReference type="AlphaFoldDB" id="A0A8C6T2H3"/>
<proteinExistence type="inferred from homology"/>
<keyword evidence="2 8" id="KW-0812">Transmembrane</keyword>
<feature type="transmembrane region" description="Helical" evidence="10">
    <location>
        <begin position="272"/>
        <end position="295"/>
    </location>
</feature>
<evidence type="ECO:0000256" key="5">
    <source>
        <dbReference type="ARBA" id="ARBA00023136"/>
    </source>
</evidence>
<sequence>MTLAFSRLSTEVRMQCSLNDTALSSILPPVLIAEFILGTLGNGFALWIFCFHLRPWRSSTVLLFSLAVADCLLLVALPFRVSYYHNGLEWRFGNTFCTVCHFLVASNRTGSVVFLIAIALDRYVRVLHPHHPLNFLSVSKAACGAAVLWLGTVLLSLFFTLNKTNSGYCGSFSHQSERDYNVSLHRLGFLLGSYASFLVILFSTVCVVKHLRKRQIARHAEVKKAQSVMIAIVVLFAVCFLPSNITQLVIWFKARDAADAVRFCAEMQQLTVVYSVTVSLTCLNSALDPVVYYFSSSEFRRRCCRALGRAPEPEEPREPATLSVRESRCHQP</sequence>
<evidence type="ECO:0000313" key="12">
    <source>
        <dbReference type="Ensembl" id="ENSNMLP00000013618.1"/>
    </source>
</evidence>
<dbReference type="GO" id="GO:0004930">
    <property type="term" value="F:G protein-coupled receptor activity"/>
    <property type="evidence" value="ECO:0007669"/>
    <property type="project" value="UniProtKB-KW"/>
</dbReference>
<protein>
    <recommendedName>
        <fullName evidence="11">G-protein coupled receptors family 1 profile domain-containing protein</fullName>
    </recommendedName>
</protein>
<dbReference type="InterPro" id="IPR000276">
    <property type="entry name" value="GPCR_Rhodpsn"/>
</dbReference>
<dbReference type="Pfam" id="PF00001">
    <property type="entry name" value="7tm_1"/>
    <property type="match status" value="1"/>
</dbReference>
<dbReference type="PROSITE" id="PS00237">
    <property type="entry name" value="G_PROTEIN_RECEP_F1_1"/>
    <property type="match status" value="1"/>
</dbReference>
<dbReference type="InterPro" id="IPR017452">
    <property type="entry name" value="GPCR_Rhodpsn_7TM"/>
</dbReference>
<keyword evidence="3 10" id="KW-1133">Transmembrane helix</keyword>
<evidence type="ECO:0000256" key="10">
    <source>
        <dbReference type="SAM" id="Phobius"/>
    </source>
</evidence>
<name>A0A8C6T2H3_9GOBI</name>
<dbReference type="PRINTS" id="PR01157">
    <property type="entry name" value="P2YPURNOCPTR"/>
</dbReference>
<dbReference type="PRINTS" id="PR00237">
    <property type="entry name" value="GPCRRHODOPSN"/>
</dbReference>
<dbReference type="Gene3D" id="1.20.1070.10">
    <property type="entry name" value="Rhodopsin 7-helix transmembrane proteins"/>
    <property type="match status" value="1"/>
</dbReference>
<keyword evidence="6 8" id="KW-0675">Receptor</keyword>
<evidence type="ECO:0000256" key="9">
    <source>
        <dbReference type="SAM" id="MobiDB-lite"/>
    </source>
</evidence>
<feature type="transmembrane region" description="Helical" evidence="10">
    <location>
        <begin position="228"/>
        <end position="252"/>
    </location>
</feature>
<feature type="region of interest" description="Disordered" evidence="9">
    <location>
        <begin position="310"/>
        <end position="332"/>
    </location>
</feature>
<keyword evidence="7 8" id="KW-0807">Transducer</keyword>
<feature type="transmembrane region" description="Helical" evidence="10">
    <location>
        <begin position="26"/>
        <end position="49"/>
    </location>
</feature>